<dbReference type="RefSeq" id="WP_106395168.1">
    <property type="nucleotide sequence ID" value="NZ_PVNK01000263.1"/>
</dbReference>
<accession>A0A2S9XDG4</accession>
<dbReference type="PROSITE" id="PS51257">
    <property type="entry name" value="PROKAR_LIPOPROTEIN"/>
    <property type="match status" value="1"/>
</dbReference>
<dbReference type="OrthoDB" id="5504530at2"/>
<evidence type="ECO:0000313" key="2">
    <source>
        <dbReference type="Proteomes" id="UP000237968"/>
    </source>
</evidence>
<dbReference type="AlphaFoldDB" id="A0A2S9XDG4"/>
<gene>
    <name evidence="1" type="ORF">ENSA5_59830</name>
</gene>
<name>A0A2S9XDG4_9BACT</name>
<comment type="caution">
    <text evidence="1">The sequence shown here is derived from an EMBL/GenBank/DDBJ whole genome shotgun (WGS) entry which is preliminary data.</text>
</comment>
<protein>
    <submittedName>
        <fullName evidence="1">Uncharacterized protein</fullName>
    </submittedName>
</protein>
<evidence type="ECO:0000313" key="1">
    <source>
        <dbReference type="EMBL" id="PRP90908.1"/>
    </source>
</evidence>
<sequence>MRLLNILLGHTVVFGVAILVSSSCGVTYPTTAFRCSPGGDSPNCPTEGGATYQCCSDDPAALDLEQLEEFVTPDYQGRGGEGTPLFSGGNNPLSTSGMCVKLGSVPPTGALADINAQGCPVPCNPTWSSGDIASVCGANTICCQTTELEPEDCVFDPSAGDDGCYRPVTGSDIDGVGSTNLTNWAGTAHKTHQDPSGTNCEFFVQGLPASVLSENNISAQEVKRACWRRLTVANQRGFCLGGAGVNVCPLAQPAYRDACEQLNDANFLQGCGDVEFP</sequence>
<proteinExistence type="predicted"/>
<organism evidence="1 2">
    <name type="scientific">Enhygromyxa salina</name>
    <dbReference type="NCBI Taxonomy" id="215803"/>
    <lineage>
        <taxon>Bacteria</taxon>
        <taxon>Pseudomonadati</taxon>
        <taxon>Myxococcota</taxon>
        <taxon>Polyangia</taxon>
        <taxon>Nannocystales</taxon>
        <taxon>Nannocystaceae</taxon>
        <taxon>Enhygromyxa</taxon>
    </lineage>
</organism>
<dbReference type="EMBL" id="PVNK01000263">
    <property type="protein sequence ID" value="PRP90908.1"/>
    <property type="molecule type" value="Genomic_DNA"/>
</dbReference>
<keyword evidence="2" id="KW-1185">Reference proteome</keyword>
<reference evidence="1 2" key="1">
    <citation type="submission" date="2018-03" db="EMBL/GenBank/DDBJ databases">
        <title>Draft Genome Sequences of the Obligatory Marine Myxobacteria Enhygromyxa salina SWB005.</title>
        <authorList>
            <person name="Poehlein A."/>
            <person name="Moghaddam J.A."/>
            <person name="Harms H."/>
            <person name="Alanjari M."/>
            <person name="Koenig G.M."/>
            <person name="Daniel R."/>
            <person name="Schaeberle T.F."/>
        </authorList>
    </citation>
    <scope>NUCLEOTIDE SEQUENCE [LARGE SCALE GENOMIC DNA]</scope>
    <source>
        <strain evidence="1 2">SWB005</strain>
    </source>
</reference>
<dbReference type="Proteomes" id="UP000237968">
    <property type="component" value="Unassembled WGS sequence"/>
</dbReference>